<name>B7K9Q9_GLOC7</name>
<dbReference type="HOGENOM" id="CLU_172577_0_0_3"/>
<evidence type="ECO:0000313" key="2">
    <source>
        <dbReference type="Proteomes" id="UP000002384"/>
    </source>
</evidence>
<evidence type="ECO:0008006" key="3">
    <source>
        <dbReference type="Google" id="ProtNLM"/>
    </source>
</evidence>
<dbReference type="AlphaFoldDB" id="B7K9Q9"/>
<sequence>MTLEEQTIYKIRQLPDNLIKQVHDFVDYLIIEENHDDELVNLWEQFSTPSDNIEIEISDFFLTDEQ</sequence>
<protein>
    <recommendedName>
        <fullName evidence="3">DUF2281 domain-containing protein</fullName>
    </recommendedName>
</protein>
<accession>B7K9Q9</accession>
<proteinExistence type="predicted"/>
<dbReference type="KEGG" id="cyc:PCC7424_1588"/>
<dbReference type="eggNOG" id="ENOG50321JW">
    <property type="taxonomic scope" value="Bacteria"/>
</dbReference>
<dbReference type="OrthoDB" id="9813823at2"/>
<organism evidence="1 2">
    <name type="scientific">Gloeothece citriformis (strain PCC 7424)</name>
    <name type="common">Cyanothece sp. (strain PCC 7424)</name>
    <dbReference type="NCBI Taxonomy" id="65393"/>
    <lineage>
        <taxon>Bacteria</taxon>
        <taxon>Bacillati</taxon>
        <taxon>Cyanobacteriota</taxon>
        <taxon>Cyanophyceae</taxon>
        <taxon>Oscillatoriophycideae</taxon>
        <taxon>Chroococcales</taxon>
        <taxon>Aphanothecaceae</taxon>
        <taxon>Gloeothece</taxon>
        <taxon>Gloeothece citriformis</taxon>
    </lineage>
</organism>
<dbReference type="EMBL" id="CP001291">
    <property type="protein sequence ID" value="ACK70027.1"/>
    <property type="molecule type" value="Genomic_DNA"/>
</dbReference>
<dbReference type="RefSeq" id="WP_012598971.1">
    <property type="nucleotide sequence ID" value="NC_011729.1"/>
</dbReference>
<reference evidence="2" key="1">
    <citation type="journal article" date="2011" name="MBio">
        <title>Novel metabolic attributes of the genus Cyanothece, comprising a group of unicellular nitrogen-fixing Cyanobacteria.</title>
        <authorList>
            <person name="Bandyopadhyay A."/>
            <person name="Elvitigala T."/>
            <person name="Welsh E."/>
            <person name="Stockel J."/>
            <person name="Liberton M."/>
            <person name="Min H."/>
            <person name="Sherman L.A."/>
            <person name="Pakrasi H.B."/>
        </authorList>
    </citation>
    <scope>NUCLEOTIDE SEQUENCE [LARGE SCALE GENOMIC DNA]</scope>
    <source>
        <strain evidence="2">PCC 7424</strain>
    </source>
</reference>
<dbReference type="Proteomes" id="UP000002384">
    <property type="component" value="Chromosome"/>
</dbReference>
<evidence type="ECO:0000313" key="1">
    <source>
        <dbReference type="EMBL" id="ACK70027.1"/>
    </source>
</evidence>
<keyword evidence="2" id="KW-1185">Reference proteome</keyword>
<gene>
    <name evidence="1" type="ordered locus">PCC7424_1588</name>
</gene>